<organism evidence="2 3">
    <name type="scientific">Veillonella denticariosi JCM 15641</name>
    <dbReference type="NCBI Taxonomy" id="1298594"/>
    <lineage>
        <taxon>Bacteria</taxon>
        <taxon>Bacillati</taxon>
        <taxon>Bacillota</taxon>
        <taxon>Negativicutes</taxon>
        <taxon>Veillonellales</taxon>
        <taxon>Veillonellaceae</taxon>
        <taxon>Veillonella</taxon>
    </lineage>
</organism>
<dbReference type="OrthoDB" id="1631588at2"/>
<keyword evidence="1" id="KW-0472">Membrane</keyword>
<sequence>MRKVVRKIASGYLYKRGVYGGRKFTDSGFLYGDALASAMIILFILPVVLSVFWLASLSVQRAYYWDHILQDTLTYLEEAKCEYYKTGHVTAGDYPSQFIISNGMNITYRKGAALIDIKGVPMQHITVQALDNGHIVYTLCTDIEH</sequence>
<dbReference type="STRING" id="1298594.GCA_001312465_00660"/>
<dbReference type="Proteomes" id="UP000237916">
    <property type="component" value="Unassembled WGS sequence"/>
</dbReference>
<protein>
    <submittedName>
        <fullName evidence="2">Uncharacterized protein</fullName>
    </submittedName>
</protein>
<keyword evidence="1" id="KW-0812">Transmembrane</keyword>
<accession>A0A2S7Z7J2</accession>
<proteinExistence type="predicted"/>
<keyword evidence="3" id="KW-1185">Reference proteome</keyword>
<comment type="caution">
    <text evidence="2">The sequence shown here is derived from an EMBL/GenBank/DDBJ whole genome shotgun (WGS) entry which is preliminary data.</text>
</comment>
<dbReference type="AlphaFoldDB" id="A0A2S7Z7J2"/>
<name>A0A2S7Z7J2_9FIRM</name>
<evidence type="ECO:0000256" key="1">
    <source>
        <dbReference type="SAM" id="Phobius"/>
    </source>
</evidence>
<evidence type="ECO:0000313" key="3">
    <source>
        <dbReference type="Proteomes" id="UP000237916"/>
    </source>
</evidence>
<reference evidence="2 3" key="1">
    <citation type="submission" date="2018-01" db="EMBL/GenBank/DDBJ databases">
        <title>Draft genome sequences of clinical isolates and type strains of oral Veillonella including Veillonella infantum sp., nov.</title>
        <authorList>
            <person name="Mashima I."/>
            <person name="Liao Y.-C."/>
            <person name="Sabharwal A."/>
            <person name="Haase E.M."/>
            <person name="Nakazawa F."/>
            <person name="Scannapieco F.A."/>
        </authorList>
    </citation>
    <scope>NUCLEOTIDE SEQUENCE [LARGE SCALE GENOMIC DNA]</scope>
    <source>
        <strain evidence="2 3">JCM 15641</strain>
    </source>
</reference>
<dbReference type="EMBL" id="PPDB01000007">
    <property type="protein sequence ID" value="PQL19254.1"/>
    <property type="molecule type" value="Genomic_DNA"/>
</dbReference>
<feature type="transmembrane region" description="Helical" evidence="1">
    <location>
        <begin position="34"/>
        <end position="55"/>
    </location>
</feature>
<keyword evidence="1" id="KW-1133">Transmembrane helix</keyword>
<gene>
    <name evidence="2" type="ORF">VEHSUH05_07760</name>
</gene>
<evidence type="ECO:0000313" key="2">
    <source>
        <dbReference type="EMBL" id="PQL19254.1"/>
    </source>
</evidence>